<evidence type="ECO:0000256" key="2">
    <source>
        <dbReference type="ARBA" id="ARBA00006664"/>
    </source>
</evidence>
<keyword evidence="5" id="KW-0472">Membrane</keyword>
<comment type="caution">
    <text evidence="6">Lacks conserved residue(s) required for the propagation of feature annotation.</text>
</comment>
<evidence type="ECO:0000256" key="3">
    <source>
        <dbReference type="ARBA" id="ARBA00022658"/>
    </source>
</evidence>
<dbReference type="Pfam" id="PF03455">
    <property type="entry name" value="dDENN"/>
    <property type="match status" value="1"/>
</dbReference>
<keyword evidence="3" id="KW-0344">Guanine-nucleotide releasing factor</keyword>
<feature type="domain" description="PLAT" evidence="8">
    <location>
        <begin position="923"/>
        <end position="1031"/>
    </location>
</feature>
<name>A0A3P8V8F9_CYNSE</name>
<reference evidence="11" key="2">
    <citation type="submission" date="2025-08" db="UniProtKB">
        <authorList>
            <consortium name="Ensembl"/>
        </authorList>
    </citation>
    <scope>IDENTIFICATION</scope>
</reference>
<protein>
    <submittedName>
        <fullName evidence="11">DENN/MADD domain containing 5B</fullName>
    </submittedName>
</protein>
<dbReference type="GeneTree" id="ENSGT00940000153678"/>
<dbReference type="Gene3D" id="3.40.50.11500">
    <property type="match status" value="1"/>
</dbReference>
<keyword evidence="12" id="KW-1185">Reference proteome</keyword>
<feature type="region of interest" description="Disordered" evidence="7">
    <location>
        <begin position="663"/>
        <end position="698"/>
    </location>
</feature>
<feature type="domain" description="RUN" evidence="10">
    <location>
        <begin position="1104"/>
        <end position="1254"/>
    </location>
</feature>
<dbReference type="InParanoid" id="A0A3P8V8F9"/>
<sequence length="1259" mass="140783">MSSTSASSGSTASSCRFAHYFVVCGVDADTGLEPNDEAGESFEQSPIRRSFKSKVLVHYPENTDKNPFNKTAINMLCMPRGLSFRTQADKLDSQFHSFTFSPDDGSRTYGFVHTFYEEVTDPNIITAMQTLCQMHHVEHQSSSSASSPSCSTSSSTSPCSSSMDSLVSSLEESDVESLAGIPGCLGCVGSFDLVRDKLYVSKALCLLTPLPFLQASRQFLSQLHQAVTSHVAPPLPLESYIHNVLYEVPLPPPGKSLRFHGVQRPIMCQRPGPGELPLAEYSLGEAFSLLGVSNMVQLLTCAFLETQLLLFSQDYQRLMTVAECVTTLLFPFQWQHIYLPIVSGPLFHLLDAPVPFLMGLQRRDGMQRSSIHLPHEANLCFVDIDNQCIEVPEDLPLFPDQTELIQELSEVLQKFGFFTTKPKTITTSISPCKEDLVLEDLMEDRRNGNLGGEELAVLERLQALARGCGGGPVSDGEKTLRRVFEEQEEMLRAAKLNIHLREVFAGRLATMFGRYEEFVIHTALDLDSWLSNREGMLSFDKGSFLSVQPTTHLRFLSRFVETSMFSSFVEGKVISCWADRDPLQQMFDDRLEKERLCETDKDSQNCHPRRNFTLCDSAQATECRLLKADHTAIHPHLLDMRIGQGRHHPGHFPRLQADVLAQGQNTNKRSSRVTASRKAEPRRSTTNDHSGADTGQRQKHTFTRNHLHQSTLLDPSPQAVSQTHREFVDVLLSECRLKTKRMLMERMGKESVELGPGEANITGLQENTLIHGLCDLLERTWGHGLQLKQGKSALWSHLLHYQTAQGKTEVPAESSGSEQKTDDEGALPMKGFLIEDMRFIQTMSKGMSELAQARAWIHLGLEKKSLSQHLKELLSNQKLLKQLYKPHAFLLCEEEREQFLFHLLSLNTVDYLCFTHIFTSISIPYRVVIIPMKKLSIAMATVNPWVCVSGELGDSGIRQMPKNTQEMFFQCKNLGRLSTLQLGQENSGLLAKCLIDCVMVYNEITGHTYRFPCGRWLGKGVGDGSLERVLIGQLVTPGAEEDSGRWSATPPELASPSQGVRTMLGSLSCRGRLLSVEVQESMREAANNLVKHFHKPEQERGNLTVLLCGEGGLVLSLESFLQHGFKSNRLFQRNVFVWDFIEKAVVFLEVDQMSDLQDSAIIKAPACVSLCHYVNAINASPRNIGKEGKFQLFVCLGIRDRLLSQWLPLLAECPLTARTYEEGALLREGAAVHSLTRILHTLNDFTITLETALIKGVDL</sequence>
<dbReference type="SUPFAM" id="SSF140741">
    <property type="entry name" value="RUN domain-like"/>
    <property type="match status" value="2"/>
</dbReference>
<evidence type="ECO:0000256" key="5">
    <source>
        <dbReference type="ARBA" id="ARBA00023136"/>
    </source>
</evidence>
<dbReference type="InterPro" id="IPR004012">
    <property type="entry name" value="Run_dom"/>
</dbReference>
<accession>A0A3P8V8F9</accession>
<feature type="domain" description="UDENN" evidence="9">
    <location>
        <begin position="35"/>
        <end position="579"/>
    </location>
</feature>
<evidence type="ECO:0000259" key="8">
    <source>
        <dbReference type="PROSITE" id="PS50095"/>
    </source>
</evidence>
<dbReference type="Pfam" id="PF02759">
    <property type="entry name" value="RUN"/>
    <property type="match status" value="2"/>
</dbReference>
<feature type="compositionally biased region" description="Basic and acidic residues" evidence="7">
    <location>
        <begin position="677"/>
        <end position="686"/>
    </location>
</feature>
<dbReference type="SMART" id="SM00593">
    <property type="entry name" value="RUN"/>
    <property type="match status" value="2"/>
</dbReference>
<proteinExistence type="inferred from homology"/>
<dbReference type="Ensembl" id="ENSCSET00000009634.1">
    <property type="protein sequence ID" value="ENSCSEP00000009521.1"/>
    <property type="gene ID" value="ENSCSEG00000006114.1"/>
</dbReference>
<dbReference type="InterPro" id="IPR037213">
    <property type="entry name" value="Run_dom_sf"/>
</dbReference>
<dbReference type="InterPro" id="IPR037516">
    <property type="entry name" value="Tripartite_DENN"/>
</dbReference>
<keyword evidence="4" id="KW-0677">Repeat</keyword>
<reference evidence="11 12" key="1">
    <citation type="journal article" date="2014" name="Nat. Genet.">
        <title>Whole-genome sequence of a flatfish provides insights into ZW sex chromosome evolution and adaptation to a benthic lifestyle.</title>
        <authorList>
            <person name="Chen S."/>
            <person name="Zhang G."/>
            <person name="Shao C."/>
            <person name="Huang Q."/>
            <person name="Liu G."/>
            <person name="Zhang P."/>
            <person name="Song W."/>
            <person name="An N."/>
            <person name="Chalopin D."/>
            <person name="Volff J.N."/>
            <person name="Hong Y."/>
            <person name="Li Q."/>
            <person name="Sha Z."/>
            <person name="Zhou H."/>
            <person name="Xie M."/>
            <person name="Yu Q."/>
            <person name="Liu Y."/>
            <person name="Xiang H."/>
            <person name="Wang N."/>
            <person name="Wu K."/>
            <person name="Yang C."/>
            <person name="Zhou Q."/>
            <person name="Liao X."/>
            <person name="Yang L."/>
            <person name="Hu Q."/>
            <person name="Zhang J."/>
            <person name="Meng L."/>
            <person name="Jin L."/>
            <person name="Tian Y."/>
            <person name="Lian J."/>
            <person name="Yang J."/>
            <person name="Miao G."/>
            <person name="Liu S."/>
            <person name="Liang Z."/>
            <person name="Yan F."/>
            <person name="Li Y."/>
            <person name="Sun B."/>
            <person name="Zhang H."/>
            <person name="Zhang J."/>
            <person name="Zhu Y."/>
            <person name="Du M."/>
            <person name="Zhao Y."/>
            <person name="Schartl M."/>
            <person name="Tang Q."/>
            <person name="Wang J."/>
        </authorList>
    </citation>
    <scope>NUCLEOTIDE SEQUENCE</scope>
</reference>
<organism evidence="11 12">
    <name type="scientific">Cynoglossus semilaevis</name>
    <name type="common">Tongue sole</name>
    <dbReference type="NCBI Taxonomy" id="244447"/>
    <lineage>
        <taxon>Eukaryota</taxon>
        <taxon>Metazoa</taxon>
        <taxon>Chordata</taxon>
        <taxon>Craniata</taxon>
        <taxon>Vertebrata</taxon>
        <taxon>Euteleostomi</taxon>
        <taxon>Actinopterygii</taxon>
        <taxon>Neopterygii</taxon>
        <taxon>Teleostei</taxon>
        <taxon>Neoteleostei</taxon>
        <taxon>Acanthomorphata</taxon>
        <taxon>Carangaria</taxon>
        <taxon>Pleuronectiformes</taxon>
        <taxon>Pleuronectoidei</taxon>
        <taxon>Cynoglossidae</taxon>
        <taxon>Cynoglossinae</taxon>
        <taxon>Cynoglossus</taxon>
    </lineage>
</organism>
<dbReference type="InterPro" id="IPR043153">
    <property type="entry name" value="DENN_C"/>
</dbReference>
<dbReference type="InterPro" id="IPR005112">
    <property type="entry name" value="dDENN_dom"/>
</dbReference>
<evidence type="ECO:0000256" key="7">
    <source>
        <dbReference type="SAM" id="MobiDB-lite"/>
    </source>
</evidence>
<evidence type="ECO:0000313" key="12">
    <source>
        <dbReference type="Proteomes" id="UP000265120"/>
    </source>
</evidence>
<dbReference type="Proteomes" id="UP000265120">
    <property type="component" value="Chromosome 6"/>
</dbReference>
<dbReference type="AlphaFoldDB" id="A0A3P8V8F9"/>
<dbReference type="PANTHER" id="PTHR46070">
    <property type="entry name" value="PINSTRIPE, ISOFORM A"/>
    <property type="match status" value="1"/>
</dbReference>
<feature type="compositionally biased region" description="Polar residues" evidence="7">
    <location>
        <begin position="663"/>
        <end position="674"/>
    </location>
</feature>
<dbReference type="GO" id="GO:0031267">
    <property type="term" value="F:small GTPase binding"/>
    <property type="evidence" value="ECO:0007669"/>
    <property type="project" value="InterPro"/>
</dbReference>
<dbReference type="PANTHER" id="PTHR46070:SF3">
    <property type="entry name" value="DENN DOMAIN-CONTAINING PROTEIN 5B"/>
    <property type="match status" value="1"/>
</dbReference>
<dbReference type="InterPro" id="IPR036392">
    <property type="entry name" value="PLAT/LH2_dom_sf"/>
</dbReference>
<dbReference type="CDD" id="cd01757">
    <property type="entry name" value="PLAT_RAB6IP1"/>
    <property type="match status" value="1"/>
</dbReference>
<evidence type="ECO:0000259" key="10">
    <source>
        <dbReference type="PROSITE" id="PS50826"/>
    </source>
</evidence>
<dbReference type="InterPro" id="IPR005113">
    <property type="entry name" value="uDENN_dom"/>
</dbReference>
<dbReference type="STRING" id="244447.ENSCSEP00000009521"/>
<dbReference type="SMART" id="SM00799">
    <property type="entry name" value="DENN"/>
    <property type="match status" value="1"/>
</dbReference>
<dbReference type="GeneID" id="103380174"/>
<dbReference type="CDD" id="cd17677">
    <property type="entry name" value="RUN1_DENND5"/>
    <property type="match status" value="1"/>
</dbReference>
<comment type="similarity">
    <text evidence="2">Belongs to the RAB6IP1 family.</text>
</comment>
<dbReference type="InterPro" id="IPR047278">
    <property type="entry name" value="DEN5A/B"/>
</dbReference>
<reference evidence="11" key="3">
    <citation type="submission" date="2025-09" db="UniProtKB">
        <authorList>
            <consortium name="Ensembl"/>
        </authorList>
    </citation>
    <scope>IDENTIFICATION</scope>
</reference>
<evidence type="ECO:0000313" key="11">
    <source>
        <dbReference type="Ensembl" id="ENSCSEP00000009521.1"/>
    </source>
</evidence>
<dbReference type="OMA" id="MRRSASY"/>
<dbReference type="InterPro" id="IPR001194">
    <property type="entry name" value="cDENN_dom"/>
</dbReference>
<dbReference type="GO" id="GO:0005085">
    <property type="term" value="F:guanyl-nucleotide exchange factor activity"/>
    <property type="evidence" value="ECO:0007669"/>
    <property type="project" value="UniProtKB-KW"/>
</dbReference>
<dbReference type="KEGG" id="csem:103380174"/>
<dbReference type="RefSeq" id="XP_008310234.1">
    <property type="nucleotide sequence ID" value="XM_008312012.2"/>
</dbReference>
<dbReference type="InterPro" id="IPR047277">
    <property type="entry name" value="PLAT_RAB6IP1"/>
</dbReference>
<dbReference type="PROSITE" id="PS50211">
    <property type="entry name" value="DENN"/>
    <property type="match status" value="1"/>
</dbReference>
<dbReference type="Gene3D" id="3.30.450.200">
    <property type="match status" value="1"/>
</dbReference>
<evidence type="ECO:0000256" key="4">
    <source>
        <dbReference type="ARBA" id="ARBA00022737"/>
    </source>
</evidence>
<dbReference type="Gene3D" id="1.20.58.900">
    <property type="match status" value="3"/>
</dbReference>
<evidence type="ECO:0000256" key="6">
    <source>
        <dbReference type="PROSITE-ProRule" id="PRU00152"/>
    </source>
</evidence>
<dbReference type="SMART" id="SM00800">
    <property type="entry name" value="uDENN"/>
    <property type="match status" value="1"/>
</dbReference>
<dbReference type="Gene3D" id="2.60.60.20">
    <property type="entry name" value="PLAT/LH2 domain"/>
    <property type="match status" value="1"/>
</dbReference>
<comment type="subcellular location">
    <subcellularLocation>
        <location evidence="1">Membrane</location>
    </subcellularLocation>
</comment>
<feature type="domain" description="RUN" evidence="10">
    <location>
        <begin position="764"/>
        <end position="921"/>
    </location>
</feature>
<dbReference type="PROSITE" id="PS50095">
    <property type="entry name" value="PLAT"/>
    <property type="match status" value="1"/>
</dbReference>
<gene>
    <name evidence="11" type="primary">DENND5B</name>
</gene>
<evidence type="ECO:0000259" key="9">
    <source>
        <dbReference type="PROSITE" id="PS50211"/>
    </source>
</evidence>
<dbReference type="Pfam" id="PF02141">
    <property type="entry name" value="DENN"/>
    <property type="match status" value="1"/>
</dbReference>
<dbReference type="GO" id="GO:0016020">
    <property type="term" value="C:membrane"/>
    <property type="evidence" value="ECO:0007669"/>
    <property type="project" value="UniProtKB-SubCell"/>
</dbReference>
<dbReference type="SMART" id="SM00801">
    <property type="entry name" value="dDENN"/>
    <property type="match status" value="1"/>
</dbReference>
<dbReference type="PROSITE" id="PS50826">
    <property type="entry name" value="RUN"/>
    <property type="match status" value="2"/>
</dbReference>
<dbReference type="SUPFAM" id="SSF49723">
    <property type="entry name" value="Lipase/lipooxygenase domain (PLAT/LH2 domain)"/>
    <property type="match status" value="1"/>
</dbReference>
<evidence type="ECO:0000256" key="1">
    <source>
        <dbReference type="ARBA" id="ARBA00004370"/>
    </source>
</evidence>
<dbReference type="InterPro" id="IPR001024">
    <property type="entry name" value="PLAT/LH2_dom"/>
</dbReference>
<dbReference type="OrthoDB" id="6019893at2759"/>
<dbReference type="Pfam" id="PF03456">
    <property type="entry name" value="uDENN"/>
    <property type="match status" value="1"/>
</dbReference>